<comment type="pathway">
    <text evidence="4">Protein modification; protein ubiquitination.</text>
</comment>
<evidence type="ECO:0000256" key="2">
    <source>
        <dbReference type="ARBA" id="ARBA00003976"/>
    </source>
</evidence>
<protein>
    <recommendedName>
        <fullName evidence="6">RBR-type E3 ubiquitin transferase</fullName>
        <ecNumber evidence="6">2.3.2.31</ecNumber>
    </recommendedName>
</protein>
<dbReference type="Proteomes" id="UP001161247">
    <property type="component" value="Chromosome 5"/>
</dbReference>
<evidence type="ECO:0000256" key="17">
    <source>
        <dbReference type="SAM" id="MobiDB-lite"/>
    </source>
</evidence>
<dbReference type="InterPro" id="IPR031127">
    <property type="entry name" value="E3_UB_ligase_RBR"/>
</dbReference>
<dbReference type="InterPro" id="IPR001841">
    <property type="entry name" value="Znf_RING"/>
</dbReference>
<reference evidence="19" key="1">
    <citation type="submission" date="2023-03" db="EMBL/GenBank/DDBJ databases">
        <authorList>
            <person name="Julca I."/>
        </authorList>
    </citation>
    <scope>NUCLEOTIDE SEQUENCE</scope>
</reference>
<keyword evidence="7" id="KW-0808">Transferase</keyword>
<evidence type="ECO:0000256" key="1">
    <source>
        <dbReference type="ARBA" id="ARBA00001798"/>
    </source>
</evidence>
<feature type="domain" description="RING-type" evidence="18">
    <location>
        <begin position="170"/>
        <end position="216"/>
    </location>
</feature>
<keyword evidence="8" id="KW-0812">Transmembrane</keyword>
<comment type="function">
    <text evidence="2">Might act as an E3 ubiquitin-protein ligase, or as part of E3 complex, which accepts ubiquitin from specific E2 ubiquitin-conjugating enzymes and then transfers it to substrates.</text>
</comment>
<dbReference type="GO" id="GO:0016567">
    <property type="term" value="P:protein ubiquitination"/>
    <property type="evidence" value="ECO:0007669"/>
    <property type="project" value="InterPro"/>
</dbReference>
<feature type="compositionally biased region" description="Polar residues" evidence="17">
    <location>
        <begin position="29"/>
        <end position="50"/>
    </location>
</feature>
<keyword evidence="14" id="KW-1133">Transmembrane helix</keyword>
<evidence type="ECO:0000256" key="13">
    <source>
        <dbReference type="ARBA" id="ARBA00022833"/>
    </source>
</evidence>
<comment type="catalytic activity">
    <reaction evidence="1">
        <text>[E2 ubiquitin-conjugating enzyme]-S-ubiquitinyl-L-cysteine + [acceptor protein]-L-lysine = [E2 ubiquitin-conjugating enzyme]-L-cysteine + [acceptor protein]-N(6)-ubiquitinyl-L-lysine.</text>
        <dbReference type="EC" id="2.3.2.31"/>
    </reaction>
</comment>
<evidence type="ECO:0000256" key="15">
    <source>
        <dbReference type="ARBA" id="ARBA00023136"/>
    </source>
</evidence>
<feature type="compositionally biased region" description="Polar residues" evidence="17">
    <location>
        <begin position="87"/>
        <end position="98"/>
    </location>
</feature>
<evidence type="ECO:0000256" key="7">
    <source>
        <dbReference type="ARBA" id="ARBA00022679"/>
    </source>
</evidence>
<organism evidence="19 20">
    <name type="scientific">Oldenlandia corymbosa var. corymbosa</name>
    <dbReference type="NCBI Taxonomy" id="529605"/>
    <lineage>
        <taxon>Eukaryota</taxon>
        <taxon>Viridiplantae</taxon>
        <taxon>Streptophyta</taxon>
        <taxon>Embryophyta</taxon>
        <taxon>Tracheophyta</taxon>
        <taxon>Spermatophyta</taxon>
        <taxon>Magnoliopsida</taxon>
        <taxon>eudicotyledons</taxon>
        <taxon>Gunneridae</taxon>
        <taxon>Pentapetalae</taxon>
        <taxon>asterids</taxon>
        <taxon>lamiids</taxon>
        <taxon>Gentianales</taxon>
        <taxon>Rubiaceae</taxon>
        <taxon>Rubioideae</taxon>
        <taxon>Spermacoceae</taxon>
        <taxon>Hedyotis-Oldenlandia complex</taxon>
        <taxon>Oldenlandia</taxon>
    </lineage>
</organism>
<evidence type="ECO:0000256" key="3">
    <source>
        <dbReference type="ARBA" id="ARBA00004167"/>
    </source>
</evidence>
<feature type="region of interest" description="Disordered" evidence="17">
    <location>
        <begin position="1"/>
        <end position="50"/>
    </location>
</feature>
<dbReference type="EC" id="2.3.2.31" evidence="6"/>
<feature type="region of interest" description="Disordered" evidence="17">
    <location>
        <begin position="86"/>
        <end position="128"/>
    </location>
</feature>
<dbReference type="PROSITE" id="PS50089">
    <property type="entry name" value="ZF_RING_2"/>
    <property type="match status" value="1"/>
</dbReference>
<keyword evidence="11 16" id="KW-0863">Zinc-finger</keyword>
<dbReference type="Gene3D" id="3.30.40.10">
    <property type="entry name" value="Zinc/RING finger domain, C3HC4 (zinc finger)"/>
    <property type="match status" value="1"/>
</dbReference>
<dbReference type="GO" id="GO:0031090">
    <property type="term" value="C:organelle membrane"/>
    <property type="evidence" value="ECO:0007669"/>
    <property type="project" value="UniProtKB-ARBA"/>
</dbReference>
<dbReference type="EMBL" id="OX459122">
    <property type="protein sequence ID" value="CAI9105664.1"/>
    <property type="molecule type" value="Genomic_DNA"/>
</dbReference>
<keyword evidence="10" id="KW-0677">Repeat</keyword>
<dbReference type="GO" id="GO:0008270">
    <property type="term" value="F:zinc ion binding"/>
    <property type="evidence" value="ECO:0007669"/>
    <property type="project" value="UniProtKB-KW"/>
</dbReference>
<sequence length="275" mass="30253">MGYKAKNKSKDNSKGKVGAASKGFHQDSFRSNPTVRQNGNPTNYPAGIRQNNAYSYGNLAEFSEAEVERAYYQYLEKYEMTEMVLKESSNQDQNTSPPGASAVESPDIMNIKESNDPHPAAGGSSVLESSDLNKEGIYTSGNRAADKETVKEALITADMKVKAESNRTKCAICDIDKPTRGMKHAAKCGHRFCLGCFNNYVLGKIHEVLDPSVSCPNKECTEILSDDEILALLNPCTKTKWLLVQNYQVTKDIEAKFTALSSRAQVCLSMIDNIP</sequence>
<dbReference type="InterPro" id="IPR013083">
    <property type="entry name" value="Znf_RING/FYVE/PHD"/>
</dbReference>
<evidence type="ECO:0000256" key="9">
    <source>
        <dbReference type="ARBA" id="ARBA00022723"/>
    </source>
</evidence>
<keyword evidence="15" id="KW-0472">Membrane</keyword>
<evidence type="ECO:0000256" key="16">
    <source>
        <dbReference type="PROSITE-ProRule" id="PRU00175"/>
    </source>
</evidence>
<keyword evidence="12" id="KW-0833">Ubl conjugation pathway</keyword>
<comment type="similarity">
    <text evidence="5">Belongs to the RBR family. Ariadne subfamily.</text>
</comment>
<evidence type="ECO:0000256" key="12">
    <source>
        <dbReference type="ARBA" id="ARBA00022786"/>
    </source>
</evidence>
<dbReference type="AlphaFoldDB" id="A0AAV1DCU6"/>
<evidence type="ECO:0000313" key="20">
    <source>
        <dbReference type="Proteomes" id="UP001161247"/>
    </source>
</evidence>
<evidence type="ECO:0000256" key="4">
    <source>
        <dbReference type="ARBA" id="ARBA00004906"/>
    </source>
</evidence>
<keyword evidence="9" id="KW-0479">Metal-binding</keyword>
<evidence type="ECO:0000256" key="6">
    <source>
        <dbReference type="ARBA" id="ARBA00012251"/>
    </source>
</evidence>
<accession>A0AAV1DCU6</accession>
<dbReference type="PANTHER" id="PTHR11685">
    <property type="entry name" value="RBR FAMILY RING FINGER AND IBR DOMAIN-CONTAINING"/>
    <property type="match status" value="1"/>
</dbReference>
<evidence type="ECO:0000256" key="8">
    <source>
        <dbReference type="ARBA" id="ARBA00022692"/>
    </source>
</evidence>
<evidence type="ECO:0000313" key="19">
    <source>
        <dbReference type="EMBL" id="CAI9105664.1"/>
    </source>
</evidence>
<evidence type="ECO:0000256" key="11">
    <source>
        <dbReference type="ARBA" id="ARBA00022771"/>
    </source>
</evidence>
<name>A0AAV1DCU6_OLDCO</name>
<evidence type="ECO:0000256" key="10">
    <source>
        <dbReference type="ARBA" id="ARBA00022737"/>
    </source>
</evidence>
<keyword evidence="20" id="KW-1185">Reference proteome</keyword>
<evidence type="ECO:0000256" key="5">
    <source>
        <dbReference type="ARBA" id="ARBA00005884"/>
    </source>
</evidence>
<dbReference type="SUPFAM" id="SSF57850">
    <property type="entry name" value="RING/U-box"/>
    <property type="match status" value="1"/>
</dbReference>
<proteinExistence type="inferred from homology"/>
<dbReference type="GO" id="GO:0061630">
    <property type="term" value="F:ubiquitin protein ligase activity"/>
    <property type="evidence" value="ECO:0007669"/>
    <property type="project" value="UniProtKB-EC"/>
</dbReference>
<comment type="subcellular location">
    <subcellularLocation>
        <location evidence="3">Membrane</location>
        <topology evidence="3">Single-pass membrane protein</topology>
    </subcellularLocation>
</comment>
<dbReference type="FunFam" id="3.30.40.10:FF:000051">
    <property type="entry name" value="RBR-type E3 ubiquitin transferase"/>
    <property type="match status" value="1"/>
</dbReference>
<evidence type="ECO:0000259" key="18">
    <source>
        <dbReference type="PROSITE" id="PS50089"/>
    </source>
</evidence>
<gene>
    <name evidence="19" type="ORF">OLC1_LOCUS14311</name>
</gene>
<keyword evidence="13" id="KW-0862">Zinc</keyword>
<evidence type="ECO:0000256" key="14">
    <source>
        <dbReference type="ARBA" id="ARBA00022989"/>
    </source>
</evidence>
<dbReference type="GO" id="GO:0005737">
    <property type="term" value="C:cytoplasm"/>
    <property type="evidence" value="ECO:0007669"/>
    <property type="project" value="UniProtKB-ARBA"/>
</dbReference>